<dbReference type="AlphaFoldDB" id="A0AB73T9K9"/>
<accession>A0AB73T9K9</accession>
<keyword evidence="4" id="KW-1185">Reference proteome</keyword>
<dbReference type="InterPro" id="IPR051785">
    <property type="entry name" value="MMCE/EMCE_epimerase"/>
</dbReference>
<dbReference type="PROSITE" id="PS51819">
    <property type="entry name" value="VOC"/>
    <property type="match status" value="1"/>
</dbReference>
<sequence>MGLKQILGQAKFAQVGFVVNDIEETKKKYALLFDCAEPEADICGDYKVMQTKMYGEPAPLANCKLAFFDLTPGVSLELIEPNEYPSVWRDHLDKYGEGIHHIAFQVEDGDAVVKRLQDEFGAVVEQMGTYGDGSGRYIYLSLQKELKCRIELLESYK</sequence>
<protein>
    <submittedName>
        <fullName evidence="3">Glyoxalase/bleomycin resistance protein/dioxygenase superfamily protein</fullName>
    </submittedName>
</protein>
<comment type="caution">
    <text evidence="3">The sequence shown here is derived from an EMBL/GenBank/DDBJ whole genome shotgun (WGS) entry which is preliminary data.</text>
</comment>
<evidence type="ECO:0000313" key="3">
    <source>
        <dbReference type="EMBL" id="PWJ78845.1"/>
    </source>
</evidence>
<dbReference type="GO" id="GO:0004493">
    <property type="term" value="F:methylmalonyl-CoA epimerase activity"/>
    <property type="evidence" value="ECO:0007669"/>
    <property type="project" value="TreeGrafter"/>
</dbReference>
<organism evidence="3 4">
    <name type="scientific">Murimonas intestini</name>
    <dbReference type="NCBI Taxonomy" id="1337051"/>
    <lineage>
        <taxon>Bacteria</taxon>
        <taxon>Bacillati</taxon>
        <taxon>Bacillota</taxon>
        <taxon>Clostridia</taxon>
        <taxon>Lachnospirales</taxon>
        <taxon>Lachnospiraceae</taxon>
        <taxon>Murimonas</taxon>
    </lineage>
</organism>
<dbReference type="GO" id="GO:0046872">
    <property type="term" value="F:metal ion binding"/>
    <property type="evidence" value="ECO:0007669"/>
    <property type="project" value="UniProtKB-KW"/>
</dbReference>
<dbReference type="RefSeq" id="WP_109624290.1">
    <property type="nucleotide sequence ID" value="NZ_CABJAT010000001.1"/>
</dbReference>
<reference evidence="3 4" key="1">
    <citation type="submission" date="2018-05" db="EMBL/GenBank/DDBJ databases">
        <authorList>
            <person name="Goeker M."/>
            <person name="Huntemann M."/>
            <person name="Clum A."/>
            <person name="Pillay M."/>
            <person name="Palaniappan K."/>
            <person name="Varghese N."/>
            <person name="Mikhailova N."/>
            <person name="Stamatis D."/>
            <person name="Reddy T."/>
            <person name="Daum C."/>
            <person name="Shapiro N."/>
            <person name="Ivanova N."/>
            <person name="Kyrpides N."/>
            <person name="Woyke T."/>
        </authorList>
    </citation>
    <scope>NUCLEOTIDE SEQUENCE [LARGE SCALE GENOMIC DNA]</scope>
    <source>
        <strain evidence="3 4">DSM 26524</strain>
    </source>
</reference>
<dbReference type="InterPro" id="IPR029068">
    <property type="entry name" value="Glyas_Bleomycin-R_OHBP_Dase"/>
</dbReference>
<dbReference type="PANTHER" id="PTHR43048">
    <property type="entry name" value="METHYLMALONYL-COA EPIMERASE"/>
    <property type="match status" value="1"/>
</dbReference>
<name>A0AB73T9K9_9FIRM</name>
<evidence type="ECO:0000313" key="4">
    <source>
        <dbReference type="Proteomes" id="UP000245412"/>
    </source>
</evidence>
<gene>
    <name evidence="3" type="ORF">C7383_101214</name>
</gene>
<feature type="domain" description="VOC" evidence="2">
    <location>
        <begin position="11"/>
        <end position="155"/>
    </location>
</feature>
<proteinExistence type="predicted"/>
<dbReference type="Pfam" id="PF13669">
    <property type="entry name" value="Glyoxalase_4"/>
    <property type="match status" value="1"/>
</dbReference>
<keyword evidence="1" id="KW-0479">Metal-binding</keyword>
<dbReference type="PANTHER" id="PTHR43048:SF3">
    <property type="entry name" value="METHYLMALONYL-COA EPIMERASE, MITOCHONDRIAL"/>
    <property type="match status" value="1"/>
</dbReference>
<evidence type="ECO:0000256" key="1">
    <source>
        <dbReference type="ARBA" id="ARBA00022723"/>
    </source>
</evidence>
<evidence type="ECO:0000259" key="2">
    <source>
        <dbReference type="PROSITE" id="PS51819"/>
    </source>
</evidence>
<dbReference type="SUPFAM" id="SSF54593">
    <property type="entry name" value="Glyoxalase/Bleomycin resistance protein/Dihydroxybiphenyl dioxygenase"/>
    <property type="match status" value="1"/>
</dbReference>
<dbReference type="Gene3D" id="3.10.180.10">
    <property type="entry name" value="2,3-Dihydroxybiphenyl 1,2-Dioxygenase, domain 1"/>
    <property type="match status" value="1"/>
</dbReference>
<dbReference type="InterPro" id="IPR037523">
    <property type="entry name" value="VOC_core"/>
</dbReference>
<dbReference type="EMBL" id="QGGY01000001">
    <property type="protein sequence ID" value="PWJ78845.1"/>
    <property type="molecule type" value="Genomic_DNA"/>
</dbReference>
<dbReference type="Proteomes" id="UP000245412">
    <property type="component" value="Unassembled WGS sequence"/>
</dbReference>
<dbReference type="GO" id="GO:0046491">
    <property type="term" value="P:L-methylmalonyl-CoA metabolic process"/>
    <property type="evidence" value="ECO:0007669"/>
    <property type="project" value="TreeGrafter"/>
</dbReference>